<dbReference type="Gene3D" id="3.60.20.30">
    <property type="entry name" value="(Glycosyl)asparaginase"/>
    <property type="match status" value="1"/>
</dbReference>
<evidence type="ECO:0000256" key="1">
    <source>
        <dbReference type="ARBA" id="ARBA00023015"/>
    </source>
</evidence>
<comment type="caution">
    <text evidence="9">The sequence shown here is derived from an EMBL/GenBank/DDBJ whole genome shotgun (WGS) entry which is preliminary data.</text>
</comment>
<feature type="domain" description="Zn(2)-C6 fungal-type" evidence="8">
    <location>
        <begin position="19"/>
        <end position="57"/>
    </location>
</feature>
<keyword evidence="4" id="KW-0539">Nucleus</keyword>
<reference evidence="9" key="2">
    <citation type="journal article" date="2023" name="IMA Fungus">
        <title>Comparative genomic study of the Penicillium genus elucidates a diverse pangenome and 15 lateral gene transfer events.</title>
        <authorList>
            <person name="Petersen C."/>
            <person name="Sorensen T."/>
            <person name="Nielsen M.R."/>
            <person name="Sondergaard T.E."/>
            <person name="Sorensen J.L."/>
            <person name="Fitzpatrick D.A."/>
            <person name="Frisvad J.C."/>
            <person name="Nielsen K.L."/>
        </authorList>
    </citation>
    <scope>NUCLEOTIDE SEQUENCE</scope>
    <source>
        <strain evidence="9">IBT 22155</strain>
    </source>
</reference>
<dbReference type="SUPFAM" id="SSF56235">
    <property type="entry name" value="N-terminal nucleophile aminohydrolases (Ntn hydrolases)"/>
    <property type="match status" value="1"/>
</dbReference>
<dbReference type="FunFam" id="4.10.240.10:FF:000032">
    <property type="entry name" value="Related to ARO80-positive transcription regulator of ARO9 and ARO10"/>
    <property type="match status" value="1"/>
</dbReference>
<dbReference type="Proteomes" id="UP001149079">
    <property type="component" value="Unassembled WGS sequence"/>
</dbReference>
<evidence type="ECO:0000256" key="5">
    <source>
        <dbReference type="PIRSR" id="PIRSR600246-1"/>
    </source>
</evidence>
<evidence type="ECO:0000256" key="6">
    <source>
        <dbReference type="PIRSR" id="PIRSR600246-3"/>
    </source>
</evidence>
<evidence type="ECO:0000313" key="10">
    <source>
        <dbReference type="Proteomes" id="UP001149079"/>
    </source>
</evidence>
<dbReference type="CDD" id="cd00067">
    <property type="entry name" value="GAL4"/>
    <property type="match status" value="1"/>
</dbReference>
<dbReference type="EMBL" id="JAPQKL010000005">
    <property type="protein sequence ID" value="KAJ5129533.1"/>
    <property type="molecule type" value="Genomic_DNA"/>
</dbReference>
<dbReference type="SMART" id="SM00066">
    <property type="entry name" value="GAL4"/>
    <property type="match status" value="1"/>
</dbReference>
<proteinExistence type="predicted"/>
<dbReference type="OrthoDB" id="2262349at2759"/>
<feature type="active site" description="Nucleophile" evidence="5">
    <location>
        <position position="1069"/>
    </location>
</feature>
<keyword evidence="10" id="KW-1185">Reference proteome</keyword>
<evidence type="ECO:0000259" key="8">
    <source>
        <dbReference type="PROSITE" id="PS50048"/>
    </source>
</evidence>
<feature type="site" description="Cleavage; by autolysis" evidence="6">
    <location>
        <begin position="1068"/>
        <end position="1069"/>
    </location>
</feature>
<feature type="region of interest" description="Disordered" evidence="7">
    <location>
        <begin position="62"/>
        <end position="172"/>
    </location>
</feature>
<dbReference type="GO" id="GO:0016787">
    <property type="term" value="F:hydrolase activity"/>
    <property type="evidence" value="ECO:0007669"/>
    <property type="project" value="InterPro"/>
</dbReference>
<keyword evidence="1" id="KW-0805">Transcription regulation</keyword>
<protein>
    <submittedName>
        <fullName evidence="9">Peptidase T2 asparaginase 2</fullName>
    </submittedName>
</protein>
<dbReference type="GO" id="GO:0005634">
    <property type="term" value="C:nucleus"/>
    <property type="evidence" value="ECO:0007669"/>
    <property type="project" value="TreeGrafter"/>
</dbReference>
<dbReference type="GO" id="GO:0009074">
    <property type="term" value="P:aromatic amino acid family catabolic process"/>
    <property type="evidence" value="ECO:0007669"/>
    <property type="project" value="TreeGrafter"/>
</dbReference>
<dbReference type="GO" id="GO:0000981">
    <property type="term" value="F:DNA-binding transcription factor activity, RNA polymerase II-specific"/>
    <property type="evidence" value="ECO:0007669"/>
    <property type="project" value="InterPro"/>
</dbReference>
<reference evidence="9" key="1">
    <citation type="submission" date="2022-11" db="EMBL/GenBank/DDBJ databases">
        <authorList>
            <person name="Petersen C."/>
        </authorList>
    </citation>
    <scope>NUCLEOTIDE SEQUENCE</scope>
    <source>
        <strain evidence="9">IBT 22155</strain>
    </source>
</reference>
<organism evidence="9 10">
    <name type="scientific">Penicillium bovifimosum</name>
    <dbReference type="NCBI Taxonomy" id="126998"/>
    <lineage>
        <taxon>Eukaryota</taxon>
        <taxon>Fungi</taxon>
        <taxon>Dikarya</taxon>
        <taxon>Ascomycota</taxon>
        <taxon>Pezizomycotina</taxon>
        <taxon>Eurotiomycetes</taxon>
        <taxon>Eurotiomycetidae</taxon>
        <taxon>Eurotiales</taxon>
        <taxon>Aspergillaceae</taxon>
        <taxon>Penicillium</taxon>
    </lineage>
</organism>
<feature type="compositionally biased region" description="Polar residues" evidence="7">
    <location>
        <begin position="84"/>
        <end position="128"/>
    </location>
</feature>
<feature type="region of interest" description="Disordered" evidence="7">
    <location>
        <begin position="753"/>
        <end position="788"/>
    </location>
</feature>
<dbReference type="Gene3D" id="4.10.240.10">
    <property type="entry name" value="Zn(2)-C6 fungal-type DNA-binding domain"/>
    <property type="match status" value="1"/>
</dbReference>
<dbReference type="SUPFAM" id="SSF57701">
    <property type="entry name" value="Zn2/Cys6 DNA-binding domain"/>
    <property type="match status" value="1"/>
</dbReference>
<feature type="region of interest" description="Disordered" evidence="7">
    <location>
        <begin position="199"/>
        <end position="227"/>
    </location>
</feature>
<dbReference type="Pfam" id="PF01112">
    <property type="entry name" value="Asparaginase_2"/>
    <property type="match status" value="1"/>
</dbReference>
<evidence type="ECO:0000256" key="3">
    <source>
        <dbReference type="ARBA" id="ARBA00023163"/>
    </source>
</evidence>
<dbReference type="PROSITE" id="PS50048">
    <property type="entry name" value="ZN2_CY6_FUNGAL_2"/>
    <property type="match status" value="1"/>
</dbReference>
<gene>
    <name evidence="9" type="ORF">N7515_005572</name>
</gene>
<dbReference type="GO" id="GO:0008270">
    <property type="term" value="F:zinc ion binding"/>
    <property type="evidence" value="ECO:0007669"/>
    <property type="project" value="InterPro"/>
</dbReference>
<dbReference type="InterPro" id="IPR052780">
    <property type="entry name" value="AAA_Catabolism_Regulators"/>
</dbReference>
<evidence type="ECO:0000256" key="2">
    <source>
        <dbReference type="ARBA" id="ARBA00023125"/>
    </source>
</evidence>
<dbReference type="PANTHER" id="PTHR31644:SF3">
    <property type="entry name" value="ZN(II)2CYS6 TRANSCRIPTION FACTOR (EUROFUNG)"/>
    <property type="match status" value="1"/>
</dbReference>
<evidence type="ECO:0000313" key="9">
    <source>
        <dbReference type="EMBL" id="KAJ5129533.1"/>
    </source>
</evidence>
<dbReference type="CDD" id="cd04701">
    <property type="entry name" value="Asparaginase_2"/>
    <property type="match status" value="1"/>
</dbReference>
<feature type="compositionally biased region" description="Polar residues" evidence="7">
    <location>
        <begin position="136"/>
        <end position="145"/>
    </location>
</feature>
<keyword evidence="3" id="KW-0804">Transcription</keyword>
<keyword evidence="2" id="KW-0238">DNA-binding</keyword>
<sequence>MDGVRPSRPDKPYQRTYKACIPCRQRKAKCDLGTGPDGLPIGPPCARCRRELRECVFPEKRAWERSRKRALSPESYEAGISPRHGSQLSATSPDGSILAQGQTQHAHQVNEARSTISETNFHQKQSFQPAWPYQHDQPNQGSFEHQSVGPPRSEQSPSHAYENNKPRSNSTLANSMMRTVVASGNDALNILFEAATAQEDNHAEASSESIAGPPSAGPSTHDRTPGNYEPTFDPVARVVHPVQLSAVSKDILNVWEACRFVKMGWFTAREAVTFVDLCVTSYILRLWDTRLTGSRFYKNMSCLSPILTDFYANHAYHYWLISREPVLCSTILMISSRYHILPGAGGESRNFFIHHRLWQHCQQLTMRLIFGQEKSTKSKIRSLGTVEALLLMSEWHPRSLHFPPETDGWDDDLIPEAPRHHENSESSTVPDNRWIDDMIEPARRSDQMSWMLLGSALSLAHELGIFETEASSVPTEEPELRDQMALRWQRVQRLLYVYINQLAWRIGCMSPIPQSLNHAILGGRKPQGLTAPGSTWLTFMDSWIELTKLAKSVTDMFFPSAAFARQQLHSGRYVGLLEHFRPLLNQWKDKYLQPQVLDKAFYNDLFIEYHFVRVYTHSVGMQAVVERAVAENDPNNFDGVRPMAIDPTDYEYIQEVIDGCGQILQKVTHLAEAGALRFSPVRIVLRITSASIFLMKALSLGTRQAKLQESLEILEKSIEALKSNALDDVHLSTRYATLLDMHVSRLRRNLLASSKTAKSSRGATRRSSMGPPPWPDAGDRSTPMSAHVSQEMTPDLGFIPPLNDVGADDWLSLPFDPSMAPFVPNGRNNEKTIGIPQEPRANLKHKRNNSCRGEQLRRTNPDCQYFYLQLSANCHIQTHPNNPRRSWQHPTLQTPPDLYAAHHASLKSYLRSTHDLLKNGSTALDAVVHAVSLLEDDPLFNCGRGSVFTKDGTIEMEASIMTTSINEYDPTQPGAIKRGASVMGLRNVRHPIKLARESLLRTGIAADGTPTNDGGCLHSQLVAPYIEDLAREWGLEFCPDEWFFTQKRWDEHKRGLKGEEEPISLSQGTVGCVCLDQWGNLAVATSTGGMTNKWPGRIGDTPSIGAGFWAEAWDEIASGAGVSADSSVGGMLRDARSFWGDCMPRFLREKSPAYAPLVAESEPKLAFGSEKGSTVYQPPAAEHSRRRAIALSGTGNGDSFLRIAAARTAAAMLRFSSPGTFPDGLADVVTAVAGPGGELQRSAGLRWQKTGEGEGGIIGIEAELAPVDELSAKLHRGKVVFDFNSGGMWRAWTEEDAAGNDVERVMVFREEYQ</sequence>
<dbReference type="GO" id="GO:0003677">
    <property type="term" value="F:DNA binding"/>
    <property type="evidence" value="ECO:0007669"/>
    <property type="project" value="UniProtKB-KW"/>
</dbReference>
<dbReference type="Pfam" id="PF00172">
    <property type="entry name" value="Zn_clus"/>
    <property type="match status" value="1"/>
</dbReference>
<accession>A0A9W9GTF0</accession>
<name>A0A9W9GTF0_9EURO</name>
<dbReference type="InterPro" id="IPR029055">
    <property type="entry name" value="Ntn_hydrolases_N"/>
</dbReference>
<dbReference type="InterPro" id="IPR001138">
    <property type="entry name" value="Zn2Cys6_DnaBD"/>
</dbReference>
<evidence type="ECO:0000256" key="4">
    <source>
        <dbReference type="ARBA" id="ARBA00023242"/>
    </source>
</evidence>
<dbReference type="CDD" id="cd12148">
    <property type="entry name" value="fungal_TF_MHR"/>
    <property type="match status" value="1"/>
</dbReference>
<feature type="compositionally biased region" description="Polar residues" evidence="7">
    <location>
        <begin position="753"/>
        <end position="767"/>
    </location>
</feature>
<dbReference type="GeneID" id="81405486"/>
<dbReference type="InterPro" id="IPR000246">
    <property type="entry name" value="Peptidase_T2"/>
</dbReference>
<dbReference type="PANTHER" id="PTHR31644">
    <property type="entry name" value="TRANSCRIPTIONAL ACTIVATOR ARO80-RELATED"/>
    <property type="match status" value="1"/>
</dbReference>
<dbReference type="RefSeq" id="XP_056519912.1">
    <property type="nucleotide sequence ID" value="XM_056666316.1"/>
</dbReference>
<dbReference type="GO" id="GO:0045944">
    <property type="term" value="P:positive regulation of transcription by RNA polymerase II"/>
    <property type="evidence" value="ECO:0007669"/>
    <property type="project" value="TreeGrafter"/>
</dbReference>
<dbReference type="InterPro" id="IPR036864">
    <property type="entry name" value="Zn2-C6_fun-type_DNA-bd_sf"/>
</dbReference>
<evidence type="ECO:0000256" key="7">
    <source>
        <dbReference type="SAM" id="MobiDB-lite"/>
    </source>
</evidence>